<dbReference type="InterPro" id="IPR050447">
    <property type="entry name" value="Erg6_SMT_methyltransf"/>
</dbReference>
<dbReference type="Proteomes" id="UP000017559">
    <property type="component" value="Unassembled WGS sequence"/>
</dbReference>
<dbReference type="InterPro" id="IPR029063">
    <property type="entry name" value="SAM-dependent_MTases_sf"/>
</dbReference>
<comment type="similarity">
    <text evidence="2">Belongs to the class I-like SAM-binding methyltransferase superfamily. Erg6/SMT family.</text>
</comment>
<dbReference type="AlphaFoldDB" id="V2XCG7"/>
<dbReference type="Gene3D" id="3.40.50.150">
    <property type="entry name" value="Vaccinia Virus protein VP39"/>
    <property type="match status" value="1"/>
</dbReference>
<dbReference type="GO" id="GO:0006696">
    <property type="term" value="P:ergosterol biosynthetic process"/>
    <property type="evidence" value="ECO:0007669"/>
    <property type="project" value="TreeGrafter"/>
</dbReference>
<keyword evidence="1" id="KW-0808">Transferase</keyword>
<dbReference type="PANTHER" id="PTHR44068:SF1">
    <property type="entry name" value="HYPOTHETICAL LOC100005854"/>
    <property type="match status" value="1"/>
</dbReference>
<dbReference type="SUPFAM" id="SSF53335">
    <property type="entry name" value="S-adenosyl-L-methionine-dependent methyltransferases"/>
    <property type="match status" value="1"/>
</dbReference>
<dbReference type="PANTHER" id="PTHR44068">
    <property type="entry name" value="ZGC:194242"/>
    <property type="match status" value="1"/>
</dbReference>
<name>V2XCG7_MONRO</name>
<dbReference type="KEGG" id="mrr:Moror_2710"/>
<keyword evidence="4" id="KW-1185">Reference proteome</keyword>
<evidence type="ECO:0000256" key="1">
    <source>
        <dbReference type="ARBA" id="ARBA00022679"/>
    </source>
</evidence>
<organism evidence="3 4">
    <name type="scientific">Moniliophthora roreri (strain MCA 2997)</name>
    <name type="common">Cocoa frosty pod rot fungus</name>
    <name type="synonym">Crinipellis roreri</name>
    <dbReference type="NCBI Taxonomy" id="1381753"/>
    <lineage>
        <taxon>Eukaryota</taxon>
        <taxon>Fungi</taxon>
        <taxon>Dikarya</taxon>
        <taxon>Basidiomycota</taxon>
        <taxon>Agaricomycotina</taxon>
        <taxon>Agaricomycetes</taxon>
        <taxon>Agaricomycetidae</taxon>
        <taxon>Agaricales</taxon>
        <taxon>Marasmiineae</taxon>
        <taxon>Marasmiaceae</taxon>
        <taxon>Moniliophthora</taxon>
    </lineage>
</organism>
<dbReference type="HOGENOM" id="CLU_2705361_0_0_1"/>
<dbReference type="GO" id="GO:0005783">
    <property type="term" value="C:endoplasmic reticulum"/>
    <property type="evidence" value="ECO:0007669"/>
    <property type="project" value="TreeGrafter"/>
</dbReference>
<dbReference type="OrthoDB" id="4310724at2759"/>
<comment type="caution">
    <text evidence="3">The sequence shown here is derived from an EMBL/GenBank/DDBJ whole genome shotgun (WGS) entry which is preliminary data.</text>
</comment>
<protein>
    <submittedName>
        <fullName evidence="3">Sterol 24-c-methyltransferase</fullName>
    </submittedName>
</protein>
<gene>
    <name evidence="3" type="ORF">Moror_2710</name>
</gene>
<dbReference type="STRING" id="1381753.V2XCG7"/>
<evidence type="ECO:0000313" key="3">
    <source>
        <dbReference type="EMBL" id="ESK91412.1"/>
    </source>
</evidence>
<evidence type="ECO:0000256" key="2">
    <source>
        <dbReference type="ARBA" id="ARBA00038188"/>
    </source>
</evidence>
<dbReference type="GO" id="GO:0032259">
    <property type="term" value="P:methylation"/>
    <property type="evidence" value="ECO:0007669"/>
    <property type="project" value="UniProtKB-KW"/>
</dbReference>
<sequence length="73" mass="7896">MGIRPGIKVLGLGCGVGEPTRCIVLFTGTTIIGINDFQLTGVRKYTKQAGLEGQASFVKDDFMKLVEIFGEFL</sequence>
<dbReference type="GO" id="GO:0003838">
    <property type="term" value="F:sterol 24-C-methyltransferase activity"/>
    <property type="evidence" value="ECO:0007669"/>
    <property type="project" value="TreeGrafter"/>
</dbReference>
<accession>V2XCG7</accession>
<dbReference type="EMBL" id="AWSO01000349">
    <property type="protein sequence ID" value="ESK91412.1"/>
    <property type="molecule type" value="Genomic_DNA"/>
</dbReference>
<reference evidence="3 4" key="1">
    <citation type="journal article" date="2014" name="BMC Genomics">
        <title>Genome and secretome analysis of the hemibiotrophic fungal pathogen, Moniliophthora roreri, which causes frosty pod rot disease of cacao: mechanisms of the biotrophic and necrotrophic phases.</title>
        <authorList>
            <person name="Meinhardt L.W."/>
            <person name="Costa G.G.L."/>
            <person name="Thomazella D.P.T."/>
            <person name="Teixeira P.J.P.L."/>
            <person name="Carazzolle M.F."/>
            <person name="Schuster S.C."/>
            <person name="Carlson J.E."/>
            <person name="Guiltinan M.J."/>
            <person name="Mieczkowski P."/>
            <person name="Farmer A."/>
            <person name="Ramaraj T."/>
            <person name="Crozier J."/>
            <person name="Davis R.E."/>
            <person name="Shao J."/>
            <person name="Melnick R.L."/>
            <person name="Pereira G.A.G."/>
            <person name="Bailey B.A."/>
        </authorList>
    </citation>
    <scope>NUCLEOTIDE SEQUENCE [LARGE SCALE GENOMIC DNA]</scope>
    <source>
        <strain evidence="3 4">MCA 2997</strain>
    </source>
</reference>
<evidence type="ECO:0000313" key="4">
    <source>
        <dbReference type="Proteomes" id="UP000017559"/>
    </source>
</evidence>
<proteinExistence type="inferred from homology"/>